<proteinExistence type="predicted"/>
<evidence type="ECO:0000313" key="1">
    <source>
        <dbReference type="EMBL" id="PTB54109.1"/>
    </source>
</evidence>
<protein>
    <submittedName>
        <fullName evidence="1">Uncharacterized protein</fullName>
    </submittedName>
</protein>
<dbReference type="Proteomes" id="UP000241690">
    <property type="component" value="Unassembled WGS sequence"/>
</dbReference>
<dbReference type="EMBL" id="KZ679681">
    <property type="protein sequence ID" value="PTB54109.1"/>
    <property type="molecule type" value="Genomic_DNA"/>
</dbReference>
<accession>A0A2T4AAJ8</accession>
<keyword evidence="2" id="KW-1185">Reference proteome</keyword>
<evidence type="ECO:0000313" key="2">
    <source>
        <dbReference type="Proteomes" id="UP000241690"/>
    </source>
</evidence>
<dbReference type="GeneID" id="36623824"/>
<dbReference type="AlphaFoldDB" id="A0A2T4AAJ8"/>
<gene>
    <name evidence="1" type="ORF">M431DRAFT_450081</name>
</gene>
<reference evidence="1 2" key="1">
    <citation type="submission" date="2016-07" db="EMBL/GenBank/DDBJ databases">
        <title>Multiple horizontal gene transfer events from other fungi enriched the ability of initially mycotrophic Trichoderma (Ascomycota) to feed on dead plant biomass.</title>
        <authorList>
            <consortium name="DOE Joint Genome Institute"/>
            <person name="Aerts A."/>
            <person name="Atanasova L."/>
            <person name="Chenthamara K."/>
            <person name="Zhang J."/>
            <person name="Grujic M."/>
            <person name="Henrissat B."/>
            <person name="Kuo A."/>
            <person name="Salamov A."/>
            <person name="Lipzen A."/>
            <person name="Labutti K."/>
            <person name="Barry K."/>
            <person name="Miao Y."/>
            <person name="Rahimi M.J."/>
            <person name="Shen Q."/>
            <person name="Grigoriev I.V."/>
            <person name="Kubicek C.P."/>
            <person name="Druzhinina I.S."/>
        </authorList>
    </citation>
    <scope>NUCLEOTIDE SEQUENCE [LARGE SCALE GENOMIC DNA]</scope>
    <source>
        <strain evidence="1 2">CBS 226.95</strain>
    </source>
</reference>
<name>A0A2T4AAJ8_TRIHA</name>
<dbReference type="RefSeq" id="XP_024773786.1">
    <property type="nucleotide sequence ID" value="XM_024915257.1"/>
</dbReference>
<organism evidence="1 2">
    <name type="scientific">Trichoderma harzianum CBS 226.95</name>
    <dbReference type="NCBI Taxonomy" id="983964"/>
    <lineage>
        <taxon>Eukaryota</taxon>
        <taxon>Fungi</taxon>
        <taxon>Dikarya</taxon>
        <taxon>Ascomycota</taxon>
        <taxon>Pezizomycotina</taxon>
        <taxon>Sordariomycetes</taxon>
        <taxon>Hypocreomycetidae</taxon>
        <taxon>Hypocreales</taxon>
        <taxon>Hypocreaceae</taxon>
        <taxon>Trichoderma</taxon>
    </lineage>
</organism>
<sequence>MPKRAGVLGSSLRWAESAWFLIRRILAAFLVFSSLDARLSAYSSGLSRCTHTDREPVVSFPSSLLFVLAALRTAARALHSSSLAHAPRLSAFHSTPSSVSGPLLATLPPFVPESLRSYIQFTPRLPSRLFFSQLSACFASLLSHQISSRDVYCSCSRHPYEHSLLSANIASNQRNTIGPVPTRD</sequence>